<evidence type="ECO:0000256" key="9">
    <source>
        <dbReference type="RuleBase" id="RU003465"/>
    </source>
</evidence>
<comment type="cofactor">
    <cofactor evidence="1">
        <name>Mn(2+)</name>
        <dbReference type="ChEBI" id="CHEBI:29035"/>
    </cofactor>
</comment>
<keyword evidence="6" id="KW-0460">Magnesium</keyword>
<dbReference type="InterPro" id="IPR001932">
    <property type="entry name" value="PPM-type_phosphatase-like_dom"/>
</dbReference>
<name>A0A0C9SAR7_9CONI</name>
<comment type="cofactor">
    <cofactor evidence="2">
        <name>Mg(2+)</name>
        <dbReference type="ChEBI" id="CHEBI:18420"/>
    </cofactor>
</comment>
<feature type="compositionally biased region" description="Low complexity" evidence="10">
    <location>
        <begin position="145"/>
        <end position="169"/>
    </location>
</feature>
<dbReference type="PROSITE" id="PS51746">
    <property type="entry name" value="PPM_2"/>
    <property type="match status" value="1"/>
</dbReference>
<accession>A0A0C9SAR7</accession>
<sequence>MEAIAATDGCVNPIACSGFLEDTTAGMPAARRRLAEIRRLKTLSNSGNFSDIVKKRSRTLNGQLCSVCFGEEVAATDAASVNTMEIEVHSQTLYPARRLVRSVSTPISWKGGLFCTCSLEKFWSKDNIAKQNSTGNLAKEINTTKNNVPVSENPSSNKNNSSKSDVNNNTSPTVTSEAEPMVQDLSPQAEVMVNNPACEMQQTKTVRVDDEGSKVKMQIPPTPRTPPLPLPSASCSAVSSSVDGPKQPNSEESVAAHISRPLKAISRANSESISLLLKDPCPPHGTMSVIGRRREMEDAVSAVPSFFSISSLSKSNSGVSQNGLSGLPTPPTPTLLHFFGVYDGHGGSQASIFCKNRFHEALAEELRNVPSFSRDANDWNKVMSACFMKMDIAVGGMCPNGDCGNGDAQMISDCCQDPVAPENVGSTAVIAVVSPSQFVIANCGDSRAVLCRGGRAIQLSNDHKPEREDELSRIEAAGGRVIFWNGHRVGGFLAMSRAIGDRFLKRYVISEPEVTCIERTHEDECLILASDGLWDVLSNDTVCEVARKCLAGYRPHRSKGITEDTPVGAAAALLTKLALGRGSGDNISVIVIDLKERRNRNR</sequence>
<evidence type="ECO:0000313" key="12">
    <source>
        <dbReference type="EMBL" id="JAG89323.1"/>
    </source>
</evidence>
<evidence type="ECO:0000256" key="8">
    <source>
        <dbReference type="ARBA" id="ARBA00023211"/>
    </source>
</evidence>
<comment type="similarity">
    <text evidence="9">Belongs to the PP2C family.</text>
</comment>
<evidence type="ECO:0000256" key="1">
    <source>
        <dbReference type="ARBA" id="ARBA00001936"/>
    </source>
</evidence>
<evidence type="ECO:0000256" key="10">
    <source>
        <dbReference type="SAM" id="MobiDB-lite"/>
    </source>
</evidence>
<dbReference type="GO" id="GO:0004722">
    <property type="term" value="F:protein serine/threonine phosphatase activity"/>
    <property type="evidence" value="ECO:0007669"/>
    <property type="project" value="UniProtKB-EC"/>
</dbReference>
<dbReference type="InterPro" id="IPR000222">
    <property type="entry name" value="PP2C_BS"/>
</dbReference>
<dbReference type="AlphaFoldDB" id="A0A0C9SAR7"/>
<feature type="region of interest" description="Disordered" evidence="10">
    <location>
        <begin position="202"/>
        <end position="251"/>
    </location>
</feature>
<keyword evidence="4" id="KW-0479">Metal-binding</keyword>
<dbReference type="CDD" id="cd00143">
    <property type="entry name" value="PP2Cc"/>
    <property type="match status" value="1"/>
</dbReference>
<dbReference type="Gene3D" id="3.60.40.10">
    <property type="entry name" value="PPM-type phosphatase domain"/>
    <property type="match status" value="1"/>
</dbReference>
<keyword evidence="8" id="KW-0464">Manganese</keyword>
<organism evidence="12">
    <name type="scientific">Wollemia nobilis</name>
    <dbReference type="NCBI Taxonomy" id="56998"/>
    <lineage>
        <taxon>Eukaryota</taxon>
        <taxon>Viridiplantae</taxon>
        <taxon>Streptophyta</taxon>
        <taxon>Embryophyta</taxon>
        <taxon>Tracheophyta</taxon>
        <taxon>Spermatophyta</taxon>
        <taxon>Pinopsida</taxon>
        <taxon>Pinidae</taxon>
        <taxon>Conifers II</taxon>
        <taxon>Araucariales</taxon>
        <taxon>Araucariaceae</taxon>
        <taxon>Wollemia</taxon>
    </lineage>
</organism>
<feature type="region of interest" description="Disordered" evidence="10">
    <location>
        <begin position="139"/>
        <end position="180"/>
    </location>
</feature>
<evidence type="ECO:0000259" key="11">
    <source>
        <dbReference type="PROSITE" id="PS51746"/>
    </source>
</evidence>
<keyword evidence="5 9" id="KW-0378">Hydrolase</keyword>
<dbReference type="FunFam" id="3.60.40.10:FF:000041">
    <property type="entry name" value="Protein phosphatase 2C 51"/>
    <property type="match status" value="1"/>
</dbReference>
<evidence type="ECO:0000256" key="7">
    <source>
        <dbReference type="ARBA" id="ARBA00022912"/>
    </source>
</evidence>
<evidence type="ECO:0000256" key="6">
    <source>
        <dbReference type="ARBA" id="ARBA00022842"/>
    </source>
</evidence>
<dbReference type="SMART" id="SM00332">
    <property type="entry name" value="PP2Cc"/>
    <property type="match status" value="1"/>
</dbReference>
<evidence type="ECO:0000256" key="4">
    <source>
        <dbReference type="ARBA" id="ARBA00022723"/>
    </source>
</evidence>
<protein>
    <recommendedName>
        <fullName evidence="3">protein-serine/threonine phosphatase</fullName>
        <ecNumber evidence="3">3.1.3.16</ecNumber>
    </recommendedName>
</protein>
<evidence type="ECO:0000256" key="2">
    <source>
        <dbReference type="ARBA" id="ARBA00001946"/>
    </source>
</evidence>
<dbReference type="Pfam" id="PF00481">
    <property type="entry name" value="PP2C"/>
    <property type="match status" value="1"/>
</dbReference>
<dbReference type="SUPFAM" id="SSF81606">
    <property type="entry name" value="PP2C-like"/>
    <property type="match status" value="1"/>
</dbReference>
<feature type="compositionally biased region" description="Pro residues" evidence="10">
    <location>
        <begin position="220"/>
        <end position="230"/>
    </location>
</feature>
<proteinExistence type="inferred from homology"/>
<feature type="compositionally biased region" description="Low complexity" evidence="10">
    <location>
        <begin position="231"/>
        <end position="242"/>
    </location>
</feature>
<dbReference type="EMBL" id="GCHU01002144">
    <property type="protein sequence ID" value="JAG89323.1"/>
    <property type="molecule type" value="Transcribed_RNA"/>
</dbReference>
<dbReference type="InterPro" id="IPR015655">
    <property type="entry name" value="PP2C"/>
</dbReference>
<evidence type="ECO:0000256" key="5">
    <source>
        <dbReference type="ARBA" id="ARBA00022801"/>
    </source>
</evidence>
<dbReference type="InterPro" id="IPR036457">
    <property type="entry name" value="PPM-type-like_dom_sf"/>
</dbReference>
<feature type="domain" description="PPM-type phosphatase" evidence="11">
    <location>
        <begin position="283"/>
        <end position="594"/>
    </location>
</feature>
<dbReference type="GO" id="GO:0046872">
    <property type="term" value="F:metal ion binding"/>
    <property type="evidence" value="ECO:0007669"/>
    <property type="project" value="UniProtKB-KW"/>
</dbReference>
<dbReference type="PROSITE" id="PS01032">
    <property type="entry name" value="PPM_1"/>
    <property type="match status" value="1"/>
</dbReference>
<evidence type="ECO:0000256" key="3">
    <source>
        <dbReference type="ARBA" id="ARBA00013081"/>
    </source>
</evidence>
<dbReference type="PANTHER" id="PTHR47992">
    <property type="entry name" value="PROTEIN PHOSPHATASE"/>
    <property type="match status" value="1"/>
</dbReference>
<dbReference type="EC" id="3.1.3.16" evidence="3"/>
<keyword evidence="7 9" id="KW-0904">Protein phosphatase</keyword>
<reference evidence="12" key="1">
    <citation type="submission" date="2015-02" db="EMBL/GenBank/DDBJ databases">
        <title>A transcriptome of Wollemia nobilis - a relic of Gondwana.</title>
        <authorList>
            <person name="Chia J.Y."/>
            <person name="Leong Y.S."/>
            <person name="Abdul Karim S."/>
            <person name="Wan Azmi N."/>
            <person name="Hercus R."/>
            <person name="Croft L."/>
        </authorList>
    </citation>
    <scope>NUCLEOTIDE SEQUENCE</scope>
    <source>
        <strain evidence="12">MaeBrown</strain>
        <tissue evidence="12">Leaf</tissue>
    </source>
</reference>